<keyword evidence="1" id="KW-1133">Transmembrane helix</keyword>
<organism evidence="2 3">
    <name type="scientific">Spiroplasma chinense</name>
    <dbReference type="NCBI Taxonomy" id="216932"/>
    <lineage>
        <taxon>Bacteria</taxon>
        <taxon>Bacillati</taxon>
        <taxon>Mycoplasmatota</taxon>
        <taxon>Mollicutes</taxon>
        <taxon>Entomoplasmatales</taxon>
        <taxon>Spiroplasmataceae</taxon>
        <taxon>Spiroplasma</taxon>
    </lineage>
</organism>
<feature type="transmembrane region" description="Helical" evidence="1">
    <location>
        <begin position="12"/>
        <end position="33"/>
    </location>
</feature>
<dbReference type="Proteomes" id="UP000323144">
    <property type="component" value="Chromosome"/>
</dbReference>
<sequence>MKRASKTLNNIGQYFLLTSLIPIMTFSVMLIGIEPLVNSGLDLFKYIGDWLRSFIGDTLKEIADLGRSILAFCIIGIVFIVVQLVFINSKNNTLIFIGNISSLIVGFVLFWIGAIPFFNAPEGSATFVTGMLFIYLGISGTIIVTGSVMFITAWFLDKFIGKPKDKVKKNFKKEV</sequence>
<protein>
    <submittedName>
        <fullName evidence="2">Uncharacterized protein</fullName>
    </submittedName>
</protein>
<evidence type="ECO:0000256" key="1">
    <source>
        <dbReference type="SAM" id="Phobius"/>
    </source>
</evidence>
<dbReference type="AlphaFoldDB" id="A0A5B9Y2Y7"/>
<feature type="transmembrane region" description="Helical" evidence="1">
    <location>
        <begin position="69"/>
        <end position="87"/>
    </location>
</feature>
<accession>A0A5B9Y2Y7</accession>
<dbReference type="RefSeq" id="WP_166507809.1">
    <property type="nucleotide sequence ID" value="NZ_CP043026.1"/>
</dbReference>
<keyword evidence="3" id="KW-1185">Reference proteome</keyword>
<feature type="transmembrane region" description="Helical" evidence="1">
    <location>
        <begin position="132"/>
        <end position="156"/>
    </location>
</feature>
<evidence type="ECO:0000313" key="2">
    <source>
        <dbReference type="EMBL" id="QEH61414.1"/>
    </source>
</evidence>
<proteinExistence type="predicted"/>
<reference evidence="2 3" key="1">
    <citation type="submission" date="2019-08" db="EMBL/GenBank/DDBJ databases">
        <title>Complete genome sequence of Spiroplasma chinense CCH (DSM 19755).</title>
        <authorList>
            <person name="Shen H.-Y."/>
            <person name="Lin Y.-C."/>
            <person name="Chou L."/>
            <person name="Kuo C.-H."/>
        </authorList>
    </citation>
    <scope>NUCLEOTIDE SEQUENCE [LARGE SCALE GENOMIC DNA]</scope>
    <source>
        <strain evidence="2 3">CCH</strain>
    </source>
</reference>
<keyword evidence="1" id="KW-0472">Membrane</keyword>
<evidence type="ECO:0000313" key="3">
    <source>
        <dbReference type="Proteomes" id="UP000323144"/>
    </source>
</evidence>
<dbReference type="EMBL" id="CP043026">
    <property type="protein sequence ID" value="QEH61414.1"/>
    <property type="molecule type" value="Genomic_DNA"/>
</dbReference>
<dbReference type="KEGG" id="schi:SCHIN_v1c02170"/>
<name>A0A5B9Y2Y7_9MOLU</name>
<keyword evidence="1" id="KW-0812">Transmembrane</keyword>
<gene>
    <name evidence="2" type="ORF">SCHIN_v1c02170</name>
</gene>
<feature type="transmembrane region" description="Helical" evidence="1">
    <location>
        <begin position="94"/>
        <end position="112"/>
    </location>
</feature>